<name>A0A519BBC6_9DELT</name>
<dbReference type="Pfam" id="PF02616">
    <property type="entry name" value="SMC_ScpA"/>
    <property type="match status" value="1"/>
</dbReference>
<comment type="caution">
    <text evidence="2">The sequence shown here is derived from an EMBL/GenBank/DDBJ whole genome shotgun (WGS) entry which is preliminary data.</text>
</comment>
<dbReference type="Gene3D" id="6.10.250.2410">
    <property type="match status" value="1"/>
</dbReference>
<reference evidence="2 3" key="1">
    <citation type="submission" date="2019-01" db="EMBL/GenBank/DDBJ databases">
        <title>Insights into ecological role of a new deltaproteobacterial order Candidatus Sinidesulfobacterales (Sva0485) by metagenomics and metatranscriptomics.</title>
        <authorList>
            <person name="Tan S."/>
            <person name="Liu J."/>
            <person name="Fang Y."/>
            <person name="Hedlund B.P."/>
            <person name="Lian Z.H."/>
            <person name="Huang L.Y."/>
            <person name="Li J.T."/>
            <person name="Huang L.N."/>
            <person name="Li W.J."/>
            <person name="Jiang H.C."/>
            <person name="Dong H.L."/>
            <person name="Shu W.S."/>
        </authorList>
    </citation>
    <scope>NUCLEOTIDE SEQUENCE [LARGE SCALE GENOMIC DNA]</scope>
    <source>
        <strain evidence="2">AP3</strain>
    </source>
</reference>
<dbReference type="PANTHER" id="PTHR33969:SF2">
    <property type="entry name" value="SEGREGATION AND CONDENSATION PROTEIN A"/>
    <property type="match status" value="1"/>
</dbReference>
<organism evidence="2 3">
    <name type="scientific">Candidatus Acidulodesulfobacterium ferriphilum</name>
    <dbReference type="NCBI Taxonomy" id="2597223"/>
    <lineage>
        <taxon>Bacteria</taxon>
        <taxon>Deltaproteobacteria</taxon>
        <taxon>Candidatus Acidulodesulfobacterales</taxon>
        <taxon>Candidatus Acidulodesulfobacterium</taxon>
    </lineage>
</organism>
<evidence type="ECO:0000256" key="1">
    <source>
        <dbReference type="ARBA" id="ARBA00044777"/>
    </source>
</evidence>
<dbReference type="EMBL" id="SGBD01000002">
    <property type="protein sequence ID" value="RZD14583.1"/>
    <property type="molecule type" value="Genomic_DNA"/>
</dbReference>
<gene>
    <name evidence="2" type="ORF">EVJ47_05285</name>
</gene>
<sequence>MSSPGTSPATQSSNVNLNNVSLQAYDGPLDLLLSLIKKNKINIYDIPIASITDQYLNTIGLDEDMLSTSLLSFNLDSSGDFIVMAAQLIYIKSLMLLPSYYDKEKNMTGDEDIDPRTELANMLIEYQKVKEVASFLDNRPILGRDVFEINIFRTDKPSEPEQEKSKEILFEANIFILSEYFYYKMTEAKKRINTYEVAKERFSIKDKIIEIMEKFNIAERIIFSGLMKEAASKDELFTYFLALLEMSRLILINLDQMRPFGEIYISPVAGGVLNYKPKIINIM</sequence>
<dbReference type="AlphaFoldDB" id="A0A519BBC6"/>
<protein>
    <recommendedName>
        <fullName evidence="1">Segregation and condensation protein A</fullName>
    </recommendedName>
</protein>
<dbReference type="Gene3D" id="1.10.10.580">
    <property type="entry name" value="Structural maintenance of chromosome 1. Chain E"/>
    <property type="match status" value="1"/>
</dbReference>
<evidence type="ECO:0000313" key="3">
    <source>
        <dbReference type="Proteomes" id="UP000320813"/>
    </source>
</evidence>
<evidence type="ECO:0000313" key="2">
    <source>
        <dbReference type="EMBL" id="RZD14583.1"/>
    </source>
</evidence>
<dbReference type="PANTHER" id="PTHR33969">
    <property type="entry name" value="SEGREGATION AND CONDENSATION PROTEIN A"/>
    <property type="match status" value="1"/>
</dbReference>
<accession>A0A519BBC6</accession>
<dbReference type="InterPro" id="IPR003768">
    <property type="entry name" value="ScpA"/>
</dbReference>
<proteinExistence type="predicted"/>
<dbReference type="Proteomes" id="UP000320813">
    <property type="component" value="Unassembled WGS sequence"/>
</dbReference>
<dbReference type="InterPro" id="IPR023093">
    <property type="entry name" value="ScpA-like_C"/>
</dbReference>